<dbReference type="EMBL" id="AP022853">
    <property type="protein sequence ID" value="BCB25295.1"/>
    <property type="molecule type" value="Genomic_DNA"/>
</dbReference>
<name>A0A6F8V945_9PROT</name>
<keyword evidence="3" id="KW-1185">Reference proteome</keyword>
<gene>
    <name evidence="2" type="ORF">SKTS_01810</name>
</gene>
<dbReference type="Gene3D" id="3.40.50.300">
    <property type="entry name" value="P-loop containing nucleotide triphosphate hydrolases"/>
    <property type="match status" value="1"/>
</dbReference>
<protein>
    <recommendedName>
        <fullName evidence="1">AAA+ ATPase domain-containing protein</fullName>
    </recommendedName>
</protein>
<dbReference type="GO" id="GO:0004176">
    <property type="term" value="F:ATP-dependent peptidase activity"/>
    <property type="evidence" value="ECO:0007669"/>
    <property type="project" value="InterPro"/>
</dbReference>
<dbReference type="RefSeq" id="WP_173058991.1">
    <property type="nucleotide sequence ID" value="NZ_AP022853.1"/>
</dbReference>
<evidence type="ECO:0000313" key="2">
    <source>
        <dbReference type="EMBL" id="BCB25295.1"/>
    </source>
</evidence>
<dbReference type="AlphaFoldDB" id="A0A6F8V945"/>
<evidence type="ECO:0000313" key="3">
    <source>
        <dbReference type="Proteomes" id="UP000502260"/>
    </source>
</evidence>
<dbReference type="InterPro" id="IPR027417">
    <property type="entry name" value="P-loop_NTPase"/>
</dbReference>
<dbReference type="InterPro" id="IPR027065">
    <property type="entry name" value="Lon_Prtase"/>
</dbReference>
<dbReference type="PANTHER" id="PTHR43718">
    <property type="entry name" value="LON PROTEASE"/>
    <property type="match status" value="1"/>
</dbReference>
<dbReference type="SUPFAM" id="SSF52540">
    <property type="entry name" value="P-loop containing nucleoside triphosphate hydrolases"/>
    <property type="match status" value="1"/>
</dbReference>
<dbReference type="Proteomes" id="UP000502260">
    <property type="component" value="Chromosome"/>
</dbReference>
<dbReference type="Pfam" id="PF00004">
    <property type="entry name" value="AAA"/>
    <property type="match status" value="1"/>
</dbReference>
<reference evidence="3" key="1">
    <citation type="submission" date="2020-03" db="EMBL/GenBank/DDBJ databases">
        <title>Complete genome sequence of sulfur-oxidizing bacterium skT11.</title>
        <authorList>
            <person name="Kanda M."/>
            <person name="Kojima H."/>
            <person name="Fukui M."/>
        </authorList>
    </citation>
    <scope>NUCLEOTIDE SEQUENCE [LARGE SCALE GENOMIC DNA]</scope>
    <source>
        <strain evidence="3">skT11</strain>
    </source>
</reference>
<dbReference type="GO" id="GO:0005524">
    <property type="term" value="F:ATP binding"/>
    <property type="evidence" value="ECO:0007669"/>
    <property type="project" value="InterPro"/>
</dbReference>
<dbReference type="SMART" id="SM00382">
    <property type="entry name" value="AAA"/>
    <property type="match status" value="1"/>
</dbReference>
<feature type="domain" description="AAA+ ATPase" evidence="1">
    <location>
        <begin position="303"/>
        <end position="447"/>
    </location>
</feature>
<sequence length="529" mass="58401">MAKSYSSTGSPPRPKPSFVDGFELAVFDHSRLLLPCALVTEIADAQGREREEIAEKAKAKKASQKPQPFDYRDRASGGDLACIRAGTEHDLEDAQALAVKMFKRTKSTFDSVTLDFSRDLFVAVALYFVYQEKHCTFPLMLDFLTDKAWESGLQMLCALVNGSGESPAATKFLSDFHSGTRKLGENTESMIQRCAIHWRVAFSPVGKLPKLKKTVRAVPIFHPEAVAKALTMVGNLREERRAGGERVLMNAQYNDGLRTVPDARQAGAKLEDAKSQFENLVEPIARLQTDLVLASAMRPEDFRITPILLLGDPGIGKTFLAMQLADALGVSTDKISAGGAQGGFQITGSHTSWHTARPGSLFSLLAEGKSAAPVLVVDEVDKIANSQYPVLPVLLDLFEPDTAANFKDEFFEMQFDASRVIFILTANSLEGVPAPLLSRLEVFDVPRPEPEQRLRIIEDAARHLRRKTKKPIELDRDVCEHLADRVDLDLRKTTRLIKEAFSKALAAGKKTARFEMPKKEGRRAIGFGC</sequence>
<dbReference type="GO" id="GO:0016887">
    <property type="term" value="F:ATP hydrolysis activity"/>
    <property type="evidence" value="ECO:0007669"/>
    <property type="project" value="InterPro"/>
</dbReference>
<organism evidence="2 3">
    <name type="scientific">Sulfurimicrobium lacus</name>
    <dbReference type="NCBI Taxonomy" id="2715678"/>
    <lineage>
        <taxon>Bacteria</taxon>
        <taxon>Pseudomonadati</taxon>
        <taxon>Pseudomonadota</taxon>
        <taxon>Betaproteobacteria</taxon>
        <taxon>Nitrosomonadales</taxon>
        <taxon>Sulfuricellaceae</taxon>
        <taxon>Sulfurimicrobium</taxon>
    </lineage>
</organism>
<dbReference type="GO" id="GO:0004252">
    <property type="term" value="F:serine-type endopeptidase activity"/>
    <property type="evidence" value="ECO:0007669"/>
    <property type="project" value="InterPro"/>
</dbReference>
<proteinExistence type="predicted"/>
<dbReference type="KEGG" id="slac:SKTS_01810"/>
<dbReference type="PANTHER" id="PTHR43718:SF2">
    <property type="entry name" value="LON PROTEASE HOMOLOG, MITOCHONDRIAL"/>
    <property type="match status" value="1"/>
</dbReference>
<dbReference type="InterPro" id="IPR003593">
    <property type="entry name" value="AAA+_ATPase"/>
</dbReference>
<accession>A0A6F8V945</accession>
<evidence type="ECO:0000259" key="1">
    <source>
        <dbReference type="SMART" id="SM00382"/>
    </source>
</evidence>
<dbReference type="GO" id="GO:0006515">
    <property type="term" value="P:protein quality control for misfolded or incompletely synthesized proteins"/>
    <property type="evidence" value="ECO:0007669"/>
    <property type="project" value="TreeGrafter"/>
</dbReference>
<dbReference type="InterPro" id="IPR003959">
    <property type="entry name" value="ATPase_AAA_core"/>
</dbReference>